<evidence type="ECO:0000313" key="2">
    <source>
        <dbReference type="Proteomes" id="UP000095558"/>
    </source>
</evidence>
<accession>A0A174CKM6</accession>
<proteinExistence type="predicted"/>
<evidence type="ECO:0000313" key="1">
    <source>
        <dbReference type="EMBL" id="CUO12245.1"/>
    </source>
</evidence>
<dbReference type="OrthoDB" id="9810250at2"/>
<organism evidence="1 2">
    <name type="scientific">Clostridium disporicum</name>
    <dbReference type="NCBI Taxonomy" id="84024"/>
    <lineage>
        <taxon>Bacteria</taxon>
        <taxon>Bacillati</taxon>
        <taxon>Bacillota</taxon>
        <taxon>Clostridia</taxon>
        <taxon>Eubacteriales</taxon>
        <taxon>Clostridiaceae</taxon>
        <taxon>Clostridium</taxon>
    </lineage>
</organism>
<name>A0A174CKM6_9CLOT</name>
<sequence length="142" mass="16767">MNISDIISIINVNIKGMTAINIEDYKSIEPDKRTQVLFERLYEFFEKEKDIVNRIMMHNEIDGKMAELLKRFMLLKIREIISSCECVEKHSMQLEIIIMHYSNTLQMVLEFCFLRKDSISKEEARISIDYLLGSLEKKGKLL</sequence>
<protein>
    <submittedName>
        <fullName evidence="1">Regulatory protein TetR</fullName>
    </submittedName>
</protein>
<reference evidence="1 2" key="1">
    <citation type="submission" date="2015-09" db="EMBL/GenBank/DDBJ databases">
        <authorList>
            <consortium name="Pathogen Informatics"/>
        </authorList>
    </citation>
    <scope>NUCLEOTIDE SEQUENCE [LARGE SCALE GENOMIC DNA]</scope>
    <source>
        <strain evidence="1 2">2789STDY5834855</strain>
    </source>
</reference>
<gene>
    <name evidence="1" type="ORF">ERS852470_01494</name>
</gene>
<dbReference type="Proteomes" id="UP000095558">
    <property type="component" value="Unassembled WGS sequence"/>
</dbReference>
<dbReference type="AlphaFoldDB" id="A0A174CKM6"/>
<dbReference type="GeneID" id="83013493"/>
<dbReference type="EMBL" id="CYZV01000014">
    <property type="protein sequence ID" value="CUO12245.1"/>
    <property type="molecule type" value="Genomic_DNA"/>
</dbReference>
<dbReference type="RefSeq" id="WP_042402994.1">
    <property type="nucleotide sequence ID" value="NZ_CYYT01000004.1"/>
</dbReference>